<evidence type="ECO:0000256" key="2">
    <source>
        <dbReference type="ARBA" id="ARBA00023315"/>
    </source>
</evidence>
<reference evidence="4 5" key="1">
    <citation type="submission" date="2017-04" db="EMBL/GenBank/DDBJ databases">
        <authorList>
            <person name="Afonso C.L."/>
            <person name="Miller P.J."/>
            <person name="Scott M.A."/>
            <person name="Spackman E."/>
            <person name="Goraichik I."/>
            <person name="Dimitrov K.M."/>
            <person name="Suarez D.L."/>
            <person name="Swayne D.E."/>
        </authorList>
    </citation>
    <scope>NUCLEOTIDE SEQUENCE [LARGE SCALE GENOMIC DNA]</scope>
    <source>
        <strain evidence="4 5">N3/975</strain>
    </source>
</reference>
<dbReference type="InterPro" id="IPR000182">
    <property type="entry name" value="GNAT_dom"/>
</dbReference>
<evidence type="ECO:0000256" key="1">
    <source>
        <dbReference type="ARBA" id="ARBA00022679"/>
    </source>
</evidence>
<dbReference type="Proteomes" id="UP000192940">
    <property type="component" value="Chromosome I"/>
</dbReference>
<accession>A0A1X7H6T7</accession>
<dbReference type="EMBL" id="LT840184">
    <property type="protein sequence ID" value="SMF80778.1"/>
    <property type="molecule type" value="Genomic_DNA"/>
</dbReference>
<keyword evidence="5" id="KW-1185">Reference proteome</keyword>
<evidence type="ECO:0000313" key="5">
    <source>
        <dbReference type="Proteomes" id="UP000192940"/>
    </source>
</evidence>
<dbReference type="SUPFAM" id="SSF55729">
    <property type="entry name" value="Acyl-CoA N-acyltransferases (Nat)"/>
    <property type="match status" value="1"/>
</dbReference>
<dbReference type="RefSeq" id="WP_208918751.1">
    <property type="nucleotide sequence ID" value="NZ_LT840184.1"/>
</dbReference>
<dbReference type="PANTHER" id="PTHR43072:SF23">
    <property type="entry name" value="UPF0039 PROTEIN C11D3.02C"/>
    <property type="match status" value="1"/>
</dbReference>
<keyword evidence="2 4" id="KW-0012">Acyltransferase</keyword>
<sequence>MINFRFLQEQDQESVKKLMKEYPLQFPDFVTEMYPERWAIYLSDRDLTKSQYVVATDEREQMVGHAGYIHNDDLRLYEFVGVVVSPKHHRQGIGKDLLKSLSLLLKAQGISRVMLSTLGHPGNEETLAFYRSLGYQELKYETDYYTKGFSRVTFIKDL</sequence>
<dbReference type="AlphaFoldDB" id="A0A1X7H6T7"/>
<evidence type="ECO:0000313" key="4">
    <source>
        <dbReference type="EMBL" id="SMF80778.1"/>
    </source>
</evidence>
<dbReference type="GO" id="GO:0016747">
    <property type="term" value="F:acyltransferase activity, transferring groups other than amino-acyl groups"/>
    <property type="evidence" value="ECO:0007669"/>
    <property type="project" value="InterPro"/>
</dbReference>
<evidence type="ECO:0000259" key="3">
    <source>
        <dbReference type="PROSITE" id="PS51186"/>
    </source>
</evidence>
<name>A0A1X7H6T7_9BACL</name>
<organism evidence="4 5">
    <name type="scientific">Paenibacillus uliginis N3/975</name>
    <dbReference type="NCBI Taxonomy" id="1313296"/>
    <lineage>
        <taxon>Bacteria</taxon>
        <taxon>Bacillati</taxon>
        <taxon>Bacillota</taxon>
        <taxon>Bacilli</taxon>
        <taxon>Bacillales</taxon>
        <taxon>Paenibacillaceae</taxon>
        <taxon>Paenibacillus</taxon>
    </lineage>
</organism>
<dbReference type="PANTHER" id="PTHR43072">
    <property type="entry name" value="N-ACETYLTRANSFERASE"/>
    <property type="match status" value="1"/>
</dbReference>
<feature type="domain" description="N-acetyltransferase" evidence="3">
    <location>
        <begin position="2"/>
        <end position="158"/>
    </location>
</feature>
<keyword evidence="1 4" id="KW-0808">Transferase</keyword>
<dbReference type="Gene3D" id="3.40.630.30">
    <property type="match status" value="1"/>
</dbReference>
<proteinExistence type="predicted"/>
<dbReference type="STRING" id="1313296.SAMN05661091_1885"/>
<dbReference type="InterPro" id="IPR016181">
    <property type="entry name" value="Acyl_CoA_acyltransferase"/>
</dbReference>
<dbReference type="CDD" id="cd04301">
    <property type="entry name" value="NAT_SF"/>
    <property type="match status" value="1"/>
</dbReference>
<dbReference type="PROSITE" id="PS51186">
    <property type="entry name" value="GNAT"/>
    <property type="match status" value="1"/>
</dbReference>
<dbReference type="Pfam" id="PF00583">
    <property type="entry name" value="Acetyltransf_1"/>
    <property type="match status" value="1"/>
</dbReference>
<protein>
    <submittedName>
        <fullName evidence="4">L-amino acid N-acyltransferase YncA</fullName>
    </submittedName>
</protein>
<gene>
    <name evidence="4" type="ORF">SAMN05661091_1885</name>
</gene>